<comment type="cofactor">
    <cofactor evidence="1">
        <name>Mg(2+)</name>
        <dbReference type="ChEBI" id="CHEBI:18420"/>
    </cofactor>
</comment>
<protein>
    <recommendedName>
        <fullName evidence="2">diguanylate cyclase</fullName>
        <ecNumber evidence="2">2.7.7.65</ecNumber>
    </recommendedName>
</protein>
<reference evidence="6 7" key="1">
    <citation type="submission" date="2016-10" db="EMBL/GenBank/DDBJ databases">
        <authorList>
            <person name="de Groot N.N."/>
        </authorList>
    </citation>
    <scope>NUCLEOTIDE SEQUENCE [LARGE SCALE GENOMIC DNA]</scope>
    <source>
        <strain evidence="6 7">DSM 22012</strain>
    </source>
</reference>
<name>A0A1H5X459_9GAMM</name>
<feature type="domain" description="GGDEF" evidence="5">
    <location>
        <begin position="380"/>
        <end position="510"/>
    </location>
</feature>
<dbReference type="Pfam" id="PF00990">
    <property type="entry name" value="GGDEF"/>
    <property type="match status" value="1"/>
</dbReference>
<dbReference type="Gene3D" id="3.30.70.270">
    <property type="match status" value="1"/>
</dbReference>
<dbReference type="InterPro" id="IPR048516">
    <property type="entry name" value="DGCcoil"/>
</dbReference>
<evidence type="ECO:0000256" key="4">
    <source>
        <dbReference type="SAM" id="Coils"/>
    </source>
</evidence>
<evidence type="ECO:0000313" key="7">
    <source>
        <dbReference type="Proteomes" id="UP000236745"/>
    </source>
</evidence>
<dbReference type="InterPro" id="IPR043128">
    <property type="entry name" value="Rev_trsase/Diguanyl_cyclase"/>
</dbReference>
<evidence type="ECO:0000313" key="6">
    <source>
        <dbReference type="EMBL" id="SEG06363.1"/>
    </source>
</evidence>
<evidence type="ECO:0000256" key="1">
    <source>
        <dbReference type="ARBA" id="ARBA00001946"/>
    </source>
</evidence>
<dbReference type="GO" id="GO:0052621">
    <property type="term" value="F:diguanylate cyclase activity"/>
    <property type="evidence" value="ECO:0007669"/>
    <property type="project" value="UniProtKB-EC"/>
</dbReference>
<dbReference type="InterPro" id="IPR000160">
    <property type="entry name" value="GGDEF_dom"/>
</dbReference>
<dbReference type="InterPro" id="IPR029787">
    <property type="entry name" value="Nucleotide_cyclase"/>
</dbReference>
<evidence type="ECO:0000256" key="3">
    <source>
        <dbReference type="ARBA" id="ARBA00034247"/>
    </source>
</evidence>
<dbReference type="Pfam" id="PF20975">
    <property type="entry name" value="DGCcoil"/>
    <property type="match status" value="1"/>
</dbReference>
<evidence type="ECO:0000256" key="2">
    <source>
        <dbReference type="ARBA" id="ARBA00012528"/>
    </source>
</evidence>
<accession>A0A1H5X459</accession>
<gene>
    <name evidence="6" type="ORF">SAMN05444390_1011253</name>
</gene>
<dbReference type="SMART" id="SM00267">
    <property type="entry name" value="GGDEF"/>
    <property type="match status" value="1"/>
</dbReference>
<organism evidence="6 7">
    <name type="scientific">Marinobacterium lutimaris</name>
    <dbReference type="NCBI Taxonomy" id="568106"/>
    <lineage>
        <taxon>Bacteria</taxon>
        <taxon>Pseudomonadati</taxon>
        <taxon>Pseudomonadota</taxon>
        <taxon>Gammaproteobacteria</taxon>
        <taxon>Oceanospirillales</taxon>
        <taxon>Oceanospirillaceae</taxon>
        <taxon>Marinobacterium</taxon>
    </lineage>
</organism>
<dbReference type="FunFam" id="3.30.70.270:FF:000001">
    <property type="entry name" value="Diguanylate cyclase domain protein"/>
    <property type="match status" value="1"/>
</dbReference>
<proteinExistence type="predicted"/>
<keyword evidence="7" id="KW-1185">Reference proteome</keyword>
<keyword evidence="4" id="KW-0175">Coiled coil</keyword>
<dbReference type="OrthoDB" id="9812260at2"/>
<sequence>MSEQVDWRARYRALAQEAEQHEQKLAASLEQMRSLAMQLDLVTHGESPILDGLLKKVVAELQSGGLESMQDLLRKTETQVRRVEQSRGELAAGLIQPCDDWVVSLQQQDTCGAYAGVLGEAKQRLSEERINTVPKLLNTLLDVQKQLISVTGQFDGNNDLAAIGEVVSARMAARLLELIQQLNVPTSHATRVHALIRRLESAPDPAALEECLNEVYELVKLGGGNLEADIQEYLESLNDQLTYVRSFMDSVDDSDSQQRQRNNLLDQSVRHNVKQIHTTVQSAQDITGLKQAVSSQLAGIIRAMNKHKSIEEQHLKAQKAEREGLLTQIQEMEVKTEYFRKSAEAAHLKSMTDPLTGLPNRFAYERELANEIERFNRYDTPFSLCVADLDNFKKINDEYGHLAGDKVLRLISRVLRSNLRGVDFVARIGGEEFVIILPSTDGESARQAADNARQAIEQSPFNFQGTPVQVTMSFGIAEIQPDDSTETLFDRADGSVYMAKREGRNRVCIG</sequence>
<dbReference type="CDD" id="cd01949">
    <property type="entry name" value="GGDEF"/>
    <property type="match status" value="1"/>
</dbReference>
<dbReference type="AlphaFoldDB" id="A0A1H5X459"/>
<dbReference type="NCBIfam" id="TIGR00254">
    <property type="entry name" value="GGDEF"/>
    <property type="match status" value="1"/>
</dbReference>
<dbReference type="PANTHER" id="PTHR45138">
    <property type="entry name" value="REGULATORY COMPONENTS OF SENSORY TRANSDUCTION SYSTEM"/>
    <property type="match status" value="1"/>
</dbReference>
<dbReference type="InterPro" id="IPR050469">
    <property type="entry name" value="Diguanylate_Cyclase"/>
</dbReference>
<dbReference type="RefSeq" id="WP_104002168.1">
    <property type="nucleotide sequence ID" value="NZ_FNVQ01000001.1"/>
</dbReference>
<dbReference type="EMBL" id="FNVQ01000001">
    <property type="protein sequence ID" value="SEG06363.1"/>
    <property type="molecule type" value="Genomic_DNA"/>
</dbReference>
<evidence type="ECO:0000259" key="5">
    <source>
        <dbReference type="PROSITE" id="PS50887"/>
    </source>
</evidence>
<feature type="coiled-coil region" evidence="4">
    <location>
        <begin position="4"/>
        <end position="38"/>
    </location>
</feature>
<dbReference type="PANTHER" id="PTHR45138:SF9">
    <property type="entry name" value="DIGUANYLATE CYCLASE DGCM-RELATED"/>
    <property type="match status" value="1"/>
</dbReference>
<comment type="catalytic activity">
    <reaction evidence="3">
        <text>2 GTP = 3',3'-c-di-GMP + 2 diphosphate</text>
        <dbReference type="Rhea" id="RHEA:24898"/>
        <dbReference type="ChEBI" id="CHEBI:33019"/>
        <dbReference type="ChEBI" id="CHEBI:37565"/>
        <dbReference type="ChEBI" id="CHEBI:58805"/>
        <dbReference type="EC" id="2.7.7.65"/>
    </reaction>
</comment>
<dbReference type="PROSITE" id="PS50887">
    <property type="entry name" value="GGDEF"/>
    <property type="match status" value="1"/>
</dbReference>
<dbReference type="EC" id="2.7.7.65" evidence="2"/>
<dbReference type="Proteomes" id="UP000236745">
    <property type="component" value="Unassembled WGS sequence"/>
</dbReference>
<dbReference type="SUPFAM" id="SSF55073">
    <property type="entry name" value="Nucleotide cyclase"/>
    <property type="match status" value="1"/>
</dbReference>